<name>A0A3N0B9B5_9ACTN</name>
<evidence type="ECO:0008006" key="6">
    <source>
        <dbReference type="Google" id="ProtNLM"/>
    </source>
</evidence>
<accession>A0A3N0B9B5</accession>
<dbReference type="InterPro" id="IPR025736">
    <property type="entry name" value="PucR_C-HTH_dom"/>
</dbReference>
<feature type="domain" description="PucR C-terminal helix-turn-helix" evidence="2">
    <location>
        <begin position="457"/>
        <end position="506"/>
    </location>
</feature>
<evidence type="ECO:0000313" key="4">
    <source>
        <dbReference type="EMBL" id="RNL43890.1"/>
    </source>
</evidence>
<organism evidence="4 5">
    <name type="scientific">Paraeggerthella hongkongensis</name>
    <dbReference type="NCBI Taxonomy" id="230658"/>
    <lineage>
        <taxon>Bacteria</taxon>
        <taxon>Bacillati</taxon>
        <taxon>Actinomycetota</taxon>
        <taxon>Coriobacteriia</taxon>
        <taxon>Eggerthellales</taxon>
        <taxon>Eggerthellaceae</taxon>
        <taxon>Paraeggerthella</taxon>
    </lineage>
</organism>
<evidence type="ECO:0000259" key="3">
    <source>
        <dbReference type="Pfam" id="PF17853"/>
    </source>
</evidence>
<dbReference type="InterPro" id="IPR041522">
    <property type="entry name" value="CdaR_GGDEF"/>
</dbReference>
<keyword evidence="5" id="KW-1185">Reference proteome</keyword>
<reference evidence="5" key="1">
    <citation type="submission" date="2018-05" db="EMBL/GenBank/DDBJ databases">
        <title>Genome Sequencing of selected type strains of the family Eggerthellaceae.</title>
        <authorList>
            <person name="Danylec N."/>
            <person name="Stoll D.A."/>
            <person name="Doetsch A."/>
            <person name="Huch M."/>
        </authorList>
    </citation>
    <scope>NUCLEOTIDE SEQUENCE [LARGE SCALE GENOMIC DNA]</scope>
    <source>
        <strain evidence="5">DSM 16106</strain>
    </source>
</reference>
<dbReference type="RefSeq" id="WP_123192281.1">
    <property type="nucleotide sequence ID" value="NZ_QICD01000012.1"/>
</dbReference>
<dbReference type="InterPro" id="IPR051448">
    <property type="entry name" value="CdaR-like_regulators"/>
</dbReference>
<dbReference type="Pfam" id="PF13556">
    <property type="entry name" value="HTH_30"/>
    <property type="match status" value="1"/>
</dbReference>
<dbReference type="EMBL" id="QICD01000012">
    <property type="protein sequence ID" value="RNL43890.1"/>
    <property type="molecule type" value="Genomic_DNA"/>
</dbReference>
<comment type="caution">
    <text evidence="4">The sequence shown here is derived from an EMBL/GenBank/DDBJ whole genome shotgun (WGS) entry which is preliminary data.</text>
</comment>
<feature type="domain" description="CdaR GGDEF-like" evidence="3">
    <location>
        <begin position="287"/>
        <end position="398"/>
    </location>
</feature>
<dbReference type="Pfam" id="PF17853">
    <property type="entry name" value="GGDEF_2"/>
    <property type="match status" value="1"/>
</dbReference>
<evidence type="ECO:0000256" key="1">
    <source>
        <dbReference type="ARBA" id="ARBA00006754"/>
    </source>
</evidence>
<proteinExistence type="inferred from homology"/>
<dbReference type="AlphaFoldDB" id="A0A3N0B9B5"/>
<dbReference type="Gene3D" id="1.10.10.2840">
    <property type="entry name" value="PucR C-terminal helix-turn-helix domain"/>
    <property type="match status" value="1"/>
</dbReference>
<evidence type="ECO:0000313" key="5">
    <source>
        <dbReference type="Proteomes" id="UP000278632"/>
    </source>
</evidence>
<dbReference type="OrthoDB" id="8026818at2"/>
<comment type="similarity">
    <text evidence="1">Belongs to the CdaR family.</text>
</comment>
<sequence length="522" mass="59119">MRFNLDLVYDVLADLSPVALFEHSTHLDLDRIELLENTSKPRAGSLFIAEAETLERIDIDAFDEGALLILGPDLPDADALPLPAVLVPDPSRTLQASALLARLLEFRMRLDSWSESLLEAMARDASLQEVMDVAATAFRNPLMVSDSALYYVLCAGHLPDDFHDELWTTAIETGVCPTELYFDLWMSSSENAFRCDRAYFVKSASRTGHSYLVRNLLHNGAYHGCFELVDANAAFTQSDLVLADHLGRLLVLILPRQIYPQLDKSSKNPIDELLAGNAVRGRVLAYELSKLGWSLDDPYYVCRFSGSAQSEHWEGPHRQTLRRIERRYPRARFLEAEDDAYLMVAREKDYPLDEIRERLEEPAADDELPVRFLAGFSSVFSDFHFLRTAAQQAGFALKHLENGSSSGRKLRTIARFYDDCWFDDLSDRLNLTGEARWLLDDRVVRLARIDAREDTRYVETVRAYLESGCSATHAAETLFIHRNTLSYRLKRIRALSGMDLEDPSAASADLLRILLSCRIVSQ</sequence>
<dbReference type="PANTHER" id="PTHR33744">
    <property type="entry name" value="CARBOHYDRATE DIACID REGULATOR"/>
    <property type="match status" value="1"/>
</dbReference>
<dbReference type="Proteomes" id="UP000278632">
    <property type="component" value="Unassembled WGS sequence"/>
</dbReference>
<gene>
    <name evidence="4" type="ORF">DMP08_07355</name>
</gene>
<protein>
    <recommendedName>
        <fullName evidence="6">PucR C-terminal helix-turn-helix domain-containing protein</fullName>
    </recommendedName>
</protein>
<evidence type="ECO:0000259" key="2">
    <source>
        <dbReference type="Pfam" id="PF13556"/>
    </source>
</evidence>
<dbReference type="InterPro" id="IPR042070">
    <property type="entry name" value="PucR_C-HTH_sf"/>
</dbReference>